<name>A0A1Y1K8C1_PHOPY</name>
<evidence type="ECO:0000256" key="1">
    <source>
        <dbReference type="ARBA" id="ARBA00010609"/>
    </source>
</evidence>
<keyword evidence="5" id="KW-0732">Signal</keyword>
<dbReference type="GO" id="GO:0006826">
    <property type="term" value="P:iron ion transport"/>
    <property type="evidence" value="ECO:0007669"/>
    <property type="project" value="TreeGrafter"/>
</dbReference>
<feature type="domain" description="Plastocyanin-like" evidence="6">
    <location>
        <begin position="244"/>
        <end position="374"/>
    </location>
</feature>
<dbReference type="Pfam" id="PF07732">
    <property type="entry name" value="Cu-oxidase_3"/>
    <property type="match status" value="1"/>
</dbReference>
<organism evidence="9">
    <name type="scientific">Photinus pyralis</name>
    <name type="common">Common eastern firefly</name>
    <name type="synonym">Lampyris pyralis</name>
    <dbReference type="NCBI Taxonomy" id="7054"/>
    <lineage>
        <taxon>Eukaryota</taxon>
        <taxon>Metazoa</taxon>
        <taxon>Ecdysozoa</taxon>
        <taxon>Arthropoda</taxon>
        <taxon>Hexapoda</taxon>
        <taxon>Insecta</taxon>
        <taxon>Pterygota</taxon>
        <taxon>Neoptera</taxon>
        <taxon>Endopterygota</taxon>
        <taxon>Coleoptera</taxon>
        <taxon>Polyphaga</taxon>
        <taxon>Elateriformia</taxon>
        <taxon>Elateroidea</taxon>
        <taxon>Lampyridae</taxon>
        <taxon>Lampyrinae</taxon>
        <taxon>Photinus</taxon>
    </lineage>
</organism>
<dbReference type="CDD" id="cd13858">
    <property type="entry name" value="CuRO_1_tcLCC2_insect_like"/>
    <property type="match status" value="1"/>
</dbReference>
<dbReference type="FunFam" id="2.60.40.420:FF:000031">
    <property type="entry name" value="Laccase-2 isoform A"/>
    <property type="match status" value="1"/>
</dbReference>
<dbReference type="InterPro" id="IPR011706">
    <property type="entry name" value="Cu-oxidase_C"/>
</dbReference>
<accession>A0A1Y1K8C1</accession>
<dbReference type="InterPro" id="IPR033138">
    <property type="entry name" value="Cu_oxidase_CS"/>
</dbReference>
<dbReference type="InterPro" id="IPR045087">
    <property type="entry name" value="Cu-oxidase_fam"/>
</dbReference>
<dbReference type="InterPro" id="IPR002355">
    <property type="entry name" value="Cu_oxidase_Cu_BS"/>
</dbReference>
<protein>
    <recommendedName>
        <fullName evidence="10">Laccase</fullName>
    </recommendedName>
</protein>
<dbReference type="EMBL" id="GEZM01089156">
    <property type="protein sequence ID" value="JAV57634.1"/>
    <property type="molecule type" value="Transcribed_RNA"/>
</dbReference>
<dbReference type="PANTHER" id="PTHR11709:SF394">
    <property type="entry name" value="FI03373P-RELATED"/>
    <property type="match status" value="1"/>
</dbReference>
<comment type="similarity">
    <text evidence="1">Belongs to the multicopper oxidase family.</text>
</comment>
<dbReference type="Pfam" id="PF00394">
    <property type="entry name" value="Cu-oxidase"/>
    <property type="match status" value="1"/>
</dbReference>
<evidence type="ECO:0000259" key="8">
    <source>
        <dbReference type="Pfam" id="PF07732"/>
    </source>
</evidence>
<evidence type="ECO:0000259" key="7">
    <source>
        <dbReference type="Pfam" id="PF07731"/>
    </source>
</evidence>
<evidence type="ECO:0008006" key="10">
    <source>
        <dbReference type="Google" id="ProtNLM"/>
    </source>
</evidence>
<evidence type="ECO:0000259" key="6">
    <source>
        <dbReference type="Pfam" id="PF00394"/>
    </source>
</evidence>
<reference evidence="9" key="1">
    <citation type="journal article" date="2016" name="Sci. Rep.">
        <title>Molecular characterization of firefly nuptial gifts: a multi-omics approach sheds light on postcopulatory sexual selection.</title>
        <authorList>
            <person name="Al-Wathiqui N."/>
            <person name="Fallon T.R."/>
            <person name="South A."/>
            <person name="Weng J.K."/>
            <person name="Lewis S.M."/>
        </authorList>
    </citation>
    <scope>NUCLEOTIDE SEQUENCE</scope>
</reference>
<dbReference type="PROSITE" id="PS00080">
    <property type="entry name" value="MULTICOPPER_OXIDASE2"/>
    <property type="match status" value="1"/>
</dbReference>
<feature type="chain" id="PRO_5013231399" description="Laccase" evidence="5">
    <location>
        <begin position="20"/>
        <end position="697"/>
    </location>
</feature>
<dbReference type="CDD" id="cd13905">
    <property type="entry name" value="CuRO_3_tcLLC2_insect_like"/>
    <property type="match status" value="1"/>
</dbReference>
<feature type="domain" description="Plastocyanin-like" evidence="8">
    <location>
        <begin position="90"/>
        <end position="201"/>
    </location>
</feature>
<keyword evidence="3" id="KW-0560">Oxidoreductase</keyword>
<dbReference type="Gene3D" id="2.60.40.420">
    <property type="entry name" value="Cupredoxins - blue copper proteins"/>
    <property type="match status" value="3"/>
</dbReference>
<dbReference type="InterPro" id="IPR008972">
    <property type="entry name" value="Cupredoxin"/>
</dbReference>
<dbReference type="CDD" id="cd13884">
    <property type="entry name" value="CuRO_2_tcLCC_insect_like"/>
    <property type="match status" value="1"/>
</dbReference>
<dbReference type="InterPro" id="IPR001117">
    <property type="entry name" value="Cu-oxidase_2nd"/>
</dbReference>
<dbReference type="GO" id="GO:0005507">
    <property type="term" value="F:copper ion binding"/>
    <property type="evidence" value="ECO:0007669"/>
    <property type="project" value="InterPro"/>
</dbReference>
<evidence type="ECO:0000313" key="9">
    <source>
        <dbReference type="EMBL" id="JAV57634.1"/>
    </source>
</evidence>
<feature type="signal peptide" evidence="5">
    <location>
        <begin position="1"/>
        <end position="19"/>
    </location>
</feature>
<dbReference type="FunFam" id="2.60.40.420:FF:000045">
    <property type="entry name" value="Laccase 2"/>
    <property type="match status" value="1"/>
</dbReference>
<keyword evidence="4" id="KW-0186">Copper</keyword>
<dbReference type="GO" id="GO:0005886">
    <property type="term" value="C:plasma membrane"/>
    <property type="evidence" value="ECO:0007669"/>
    <property type="project" value="TreeGrafter"/>
</dbReference>
<dbReference type="Pfam" id="PF07731">
    <property type="entry name" value="Cu-oxidase_2"/>
    <property type="match status" value="1"/>
</dbReference>
<feature type="domain" description="Plastocyanin-like" evidence="7">
    <location>
        <begin position="500"/>
        <end position="626"/>
    </location>
</feature>
<keyword evidence="2" id="KW-0479">Metal-binding</keyword>
<sequence length="697" mass="79461">MAQLDKVAMLLLWIANSFCYSISEKSASNNKTKEFFEYVLLDESKHPCTRTCTPNGAPMVCRYQFKLEWYQTLSKACFNCPYSEEDCRKPHCIPGDGNRRPVLVVNRQMPGPAIEVCLGDEIVIDVHNDLIGETTSLHFHGYHQRDTPYMDGVPFVTQCPIQPGTTFRYNFMATQAGTHFWHSHTGFQRADGAFGAFIVRTIEEDDPHSSLYDYDLSSHTISILDWGPGIGTAKFVAHHHSNGDNKADTLLVNGLGRFKTFTNSTNHTIYTPTARFTVERGYRYRFRIINAGFLNCPIEVSVDNHTLTVIGSDGSNFASIKAESIVTYAGERFDFIINADQPVDLYWIRFKGLMDCDERFRSAHQAAVLQYKGSSKSSYPQALLSYAKAHKEGMQINALNKGPGQNNSMNIMEMQSLDTWDSSLKEIPDYQFVVSYDFYRINNPRFHKTAMYGYAEVNDTKQQLLTPQLNYISLKLPPVPLLPARDLLDTDKFCNRYNMEHCEKNFCECTHVLEVPLRSTVELIIIDKGFVYDANHPFHLHGHTFRVVAMDKVGANVTEEQVAALDKKGLIKRNLINAIKKDTVTVPDGGYTILRILASNPGYWLFHCHIEFHMEIGMALVLKVGEHHEMAPVPENFPKCGDFVPKDRHSKEKSKHCNWLNECDDNESYSSAENLHSNKWLVYIVTLQCVMWHIRFS</sequence>
<evidence type="ECO:0000256" key="5">
    <source>
        <dbReference type="SAM" id="SignalP"/>
    </source>
</evidence>
<dbReference type="GO" id="GO:0016491">
    <property type="term" value="F:oxidoreductase activity"/>
    <property type="evidence" value="ECO:0007669"/>
    <property type="project" value="UniProtKB-KW"/>
</dbReference>
<evidence type="ECO:0000256" key="4">
    <source>
        <dbReference type="ARBA" id="ARBA00023008"/>
    </source>
</evidence>
<evidence type="ECO:0000256" key="2">
    <source>
        <dbReference type="ARBA" id="ARBA00022723"/>
    </source>
</evidence>
<dbReference type="AlphaFoldDB" id="A0A1Y1K8C1"/>
<dbReference type="SUPFAM" id="SSF49503">
    <property type="entry name" value="Cupredoxins"/>
    <property type="match status" value="3"/>
</dbReference>
<proteinExistence type="inferred from homology"/>
<evidence type="ECO:0000256" key="3">
    <source>
        <dbReference type="ARBA" id="ARBA00023002"/>
    </source>
</evidence>
<dbReference type="PANTHER" id="PTHR11709">
    <property type="entry name" value="MULTI-COPPER OXIDASE"/>
    <property type="match status" value="1"/>
</dbReference>
<dbReference type="PROSITE" id="PS00079">
    <property type="entry name" value="MULTICOPPER_OXIDASE1"/>
    <property type="match status" value="1"/>
</dbReference>
<dbReference type="InterPro" id="IPR011707">
    <property type="entry name" value="Cu-oxidase-like_N"/>
</dbReference>